<name>A0A176Z7R2_9BRAD</name>
<dbReference type="GO" id="GO:0008202">
    <property type="term" value="P:steroid metabolic process"/>
    <property type="evidence" value="ECO:0007669"/>
    <property type="project" value="UniProtKB-ARBA"/>
</dbReference>
<dbReference type="InterPro" id="IPR027477">
    <property type="entry name" value="Succ_DH/fumarate_Rdtase_cat_sf"/>
</dbReference>
<sequence>MSAAQASQHFDEEHDVVVVGSGAGGMAAALTAAHHGLDVLVIEKTDSIGGSTAVSGGAVWIPMNPHSREVGVEDSREAVLAYLQAILGNRMRRDMIDAFLDAGPRMVSFMESNTALRFVPRAVSPDYQSNLEGASTGGRTIDPAPFDGRELGENFNLLRNPIAEFLVFGGMMVGRKDIDSLLGIRSSWANFRDSTKLLLRYGLDRLRYPRGTRLLMGNALAGRLLKSALDRKIPLRTRTAAAKLLLDGPRVVGLEVERDGLISRIGARRGVVLATGGFPANAAMQADMLPHADQHYSMAPIGNTGDGLKLAREAGASIETDNVGNAFWTPVSVMRDRDGRDIRFPHLILDRQKPGVIAVNHAGRRFVNEAISYHEFVEAMHRAHESEPTIPAYLVCDASFLRNYGLGLVRPAARSLSRFLDSGYLVAANTVAELARKLGVDAVNLAASVAQMNQAAASGHDPAFGKGSTAYNRYLGDPAHQPNPCLGPIETPPFYAVRVFPGDIGTAAGLKTDAKARVLDDERRPIPGLFASGNDMNSIMAGAYPGAGITLGPALTFGYIAGLELANATQDEAQP</sequence>
<evidence type="ECO:0000256" key="1">
    <source>
        <dbReference type="ARBA" id="ARBA00001974"/>
    </source>
</evidence>
<dbReference type="Proteomes" id="UP000077173">
    <property type="component" value="Unassembled WGS sequence"/>
</dbReference>
<feature type="domain" description="FAD-dependent oxidoreductase 2 FAD-binding" evidence="5">
    <location>
        <begin position="15"/>
        <end position="551"/>
    </location>
</feature>
<evidence type="ECO:0000256" key="3">
    <source>
        <dbReference type="ARBA" id="ARBA00022827"/>
    </source>
</evidence>
<dbReference type="SUPFAM" id="SSF51905">
    <property type="entry name" value="FAD/NAD(P)-binding domain"/>
    <property type="match status" value="1"/>
</dbReference>
<dbReference type="NCBIfam" id="NF009477">
    <property type="entry name" value="PRK12843.1"/>
    <property type="match status" value="1"/>
</dbReference>
<dbReference type="Pfam" id="PF00890">
    <property type="entry name" value="FAD_binding_2"/>
    <property type="match status" value="1"/>
</dbReference>
<dbReference type="InterPro" id="IPR050315">
    <property type="entry name" value="FAD-oxidoreductase_2"/>
</dbReference>
<evidence type="ECO:0000256" key="2">
    <source>
        <dbReference type="ARBA" id="ARBA00022630"/>
    </source>
</evidence>
<dbReference type="Gene3D" id="3.50.50.60">
    <property type="entry name" value="FAD/NAD(P)-binding domain"/>
    <property type="match status" value="2"/>
</dbReference>
<keyword evidence="2" id="KW-0285">Flavoprotein</keyword>
<dbReference type="PANTHER" id="PTHR43400:SF10">
    <property type="entry name" value="3-OXOSTEROID 1-DEHYDROGENASE"/>
    <property type="match status" value="1"/>
</dbReference>
<comment type="cofactor">
    <cofactor evidence="1">
        <name>FAD</name>
        <dbReference type="ChEBI" id="CHEBI:57692"/>
    </cofactor>
</comment>
<evidence type="ECO:0000313" key="6">
    <source>
        <dbReference type="EMBL" id="OAF16477.1"/>
    </source>
</evidence>
<accession>A0A176Z7R2</accession>
<evidence type="ECO:0000313" key="7">
    <source>
        <dbReference type="Proteomes" id="UP000077173"/>
    </source>
</evidence>
<dbReference type="InterPro" id="IPR003953">
    <property type="entry name" value="FAD-dep_OxRdtase_2_FAD-bd"/>
</dbReference>
<dbReference type="GeneID" id="32586289"/>
<protein>
    <recommendedName>
        <fullName evidence="5">FAD-dependent oxidoreductase 2 FAD-binding domain-containing protein</fullName>
    </recommendedName>
</protein>
<proteinExistence type="predicted"/>
<evidence type="ECO:0000259" key="5">
    <source>
        <dbReference type="Pfam" id="PF00890"/>
    </source>
</evidence>
<evidence type="ECO:0000256" key="4">
    <source>
        <dbReference type="ARBA" id="ARBA00023002"/>
    </source>
</evidence>
<organism evidence="6 7">
    <name type="scientific">Bradyrhizobium neotropicale</name>
    <dbReference type="NCBI Taxonomy" id="1497615"/>
    <lineage>
        <taxon>Bacteria</taxon>
        <taxon>Pseudomonadati</taxon>
        <taxon>Pseudomonadota</taxon>
        <taxon>Alphaproteobacteria</taxon>
        <taxon>Hyphomicrobiales</taxon>
        <taxon>Nitrobacteraceae</taxon>
        <taxon>Bradyrhizobium</taxon>
    </lineage>
</organism>
<keyword evidence="4" id="KW-0560">Oxidoreductase</keyword>
<dbReference type="RefSeq" id="WP_063678962.1">
    <property type="nucleotide sequence ID" value="NZ_LSEF01000055.1"/>
</dbReference>
<gene>
    <name evidence="6" type="ORF">AXW67_12450</name>
</gene>
<comment type="caution">
    <text evidence="6">The sequence shown here is derived from an EMBL/GenBank/DDBJ whole genome shotgun (WGS) entry which is preliminary data.</text>
</comment>
<keyword evidence="3" id="KW-0274">FAD</keyword>
<dbReference type="PANTHER" id="PTHR43400">
    <property type="entry name" value="FUMARATE REDUCTASE"/>
    <property type="match status" value="1"/>
</dbReference>
<dbReference type="GO" id="GO:0016491">
    <property type="term" value="F:oxidoreductase activity"/>
    <property type="evidence" value="ECO:0007669"/>
    <property type="project" value="UniProtKB-KW"/>
</dbReference>
<dbReference type="EMBL" id="LSEF01000055">
    <property type="protein sequence ID" value="OAF16477.1"/>
    <property type="molecule type" value="Genomic_DNA"/>
</dbReference>
<dbReference type="InterPro" id="IPR036188">
    <property type="entry name" value="FAD/NAD-bd_sf"/>
</dbReference>
<dbReference type="AlphaFoldDB" id="A0A176Z7R2"/>
<reference evidence="6 7" key="1">
    <citation type="submission" date="2016-02" db="EMBL/GenBank/DDBJ databases">
        <title>Draft genome sequence of the strain BR 10247T Bradyrhizobium neotropicale isolated from nodules of Centrolobium paraense.</title>
        <authorList>
            <person name="Simoes-Araujo J.L."/>
            <person name="Barauna A.C."/>
            <person name="Silva K."/>
            <person name="Zilli J.E."/>
        </authorList>
    </citation>
    <scope>NUCLEOTIDE SEQUENCE [LARGE SCALE GENOMIC DNA]</scope>
    <source>
        <strain evidence="6 7">BR 10247</strain>
    </source>
</reference>
<dbReference type="SUPFAM" id="SSF56425">
    <property type="entry name" value="Succinate dehydrogenase/fumarate reductase flavoprotein, catalytic domain"/>
    <property type="match status" value="1"/>
</dbReference>
<keyword evidence="7" id="KW-1185">Reference proteome</keyword>